<reference evidence="1" key="1">
    <citation type="submission" date="2022-04" db="EMBL/GenBank/DDBJ databases">
        <title>Jade perch genome.</title>
        <authorList>
            <person name="Chao B."/>
        </authorList>
    </citation>
    <scope>NUCLEOTIDE SEQUENCE</scope>
    <source>
        <strain evidence="1">CB-2022</strain>
    </source>
</reference>
<accession>A0ACB8VA17</accession>
<gene>
    <name evidence="1" type="ORF">L3Q82_005278</name>
</gene>
<dbReference type="EMBL" id="CM041553">
    <property type="protein sequence ID" value="KAI3352299.1"/>
    <property type="molecule type" value="Genomic_DNA"/>
</dbReference>
<dbReference type="Proteomes" id="UP000831701">
    <property type="component" value="Chromosome 23"/>
</dbReference>
<comment type="caution">
    <text evidence="1">The sequence shown here is derived from an EMBL/GenBank/DDBJ whole genome shotgun (WGS) entry which is preliminary data.</text>
</comment>
<keyword evidence="2" id="KW-1185">Reference proteome</keyword>
<protein>
    <submittedName>
        <fullName evidence="1">Uncharacterized protein</fullName>
    </submittedName>
</protein>
<evidence type="ECO:0000313" key="2">
    <source>
        <dbReference type="Proteomes" id="UP000831701"/>
    </source>
</evidence>
<evidence type="ECO:0000313" key="1">
    <source>
        <dbReference type="EMBL" id="KAI3352299.1"/>
    </source>
</evidence>
<name>A0ACB8VA17_9TELE</name>
<organism evidence="1 2">
    <name type="scientific">Scortum barcoo</name>
    <name type="common">barcoo grunter</name>
    <dbReference type="NCBI Taxonomy" id="214431"/>
    <lineage>
        <taxon>Eukaryota</taxon>
        <taxon>Metazoa</taxon>
        <taxon>Chordata</taxon>
        <taxon>Craniata</taxon>
        <taxon>Vertebrata</taxon>
        <taxon>Euteleostomi</taxon>
        <taxon>Actinopterygii</taxon>
        <taxon>Neopterygii</taxon>
        <taxon>Teleostei</taxon>
        <taxon>Neoteleostei</taxon>
        <taxon>Acanthomorphata</taxon>
        <taxon>Eupercaria</taxon>
        <taxon>Centrarchiformes</taxon>
        <taxon>Terapontoidei</taxon>
        <taxon>Terapontidae</taxon>
        <taxon>Scortum</taxon>
    </lineage>
</organism>
<proteinExistence type="predicted"/>
<sequence>MGFHAVVHVETSAVLEVSGNVGGEVSIHCSGLWNIDNISENYNMYFCKGNCSRENNLIQTERMQLAVTRRGRYSMQVNQEDGAFNVTIKRLRKADAGRYHCGVGKTFNLLYQEVNLIVLGASTVPPGSPPSTTTLQTETESLSHGSSPSSTEPPPPALTLPAAEETTNRQVAAKLTDTTVVIIVSVTLALLVCAIIPLIFYGHCRSNTESQNRAEANKAEIPQCLPHAL</sequence>